<dbReference type="Gene3D" id="3.40.630.10">
    <property type="entry name" value="Zn peptidases"/>
    <property type="match status" value="1"/>
</dbReference>
<evidence type="ECO:0000256" key="1">
    <source>
        <dbReference type="ARBA" id="ARBA00006272"/>
    </source>
</evidence>
<evidence type="ECO:0000256" key="5">
    <source>
        <dbReference type="ARBA" id="ARBA00022801"/>
    </source>
</evidence>
<evidence type="ECO:0000256" key="3">
    <source>
        <dbReference type="ARBA" id="ARBA00022670"/>
    </source>
</evidence>
<reference evidence="7 8" key="1">
    <citation type="submission" date="2022-01" db="EMBL/GenBank/DDBJ databases">
        <title>Collection of gut derived symbiotic bacterial strains cultured from healthy donors.</title>
        <authorList>
            <person name="Lin H."/>
            <person name="Kohout C."/>
            <person name="Waligurski E."/>
            <person name="Pamer E.G."/>
        </authorList>
    </citation>
    <scope>NUCLEOTIDE SEQUENCE [LARGE SCALE GENOMIC DNA]</scope>
    <source>
        <strain evidence="7 8">DFI.7.58</strain>
    </source>
</reference>
<sequence length="341" mass="36597">MADLALLERLCCARGISGCEEEIREIILEEIRPYADCVEVTPLGNLLAFKKGANRAKTKLMLNAHMDEVGMTVTYIEDNGLLRFATVGGIDRRVLCGKPVTVGKGVPGVIGAKPIHLLTSEEREKSVPVKDLYIDIGALSRQEAEEAVSPGDPVTFDSLFDTAHGMIKSRALDDRAGCAILIDLLKKPLLYDMLFAFVVQEETGLNGSKTAAYIADPDAAIVVESTTAADVAGVPEDKQVCHVGSGPVLSFMDRRTIYDRAYYQMAFDAAKETGVSCQAKQAVAGGNDAGAIHVSRGGVRTVAVSLPCRYLHSAVSLISQKDFHEAETLIERLAEKIAGGE</sequence>
<dbReference type="InterPro" id="IPR008007">
    <property type="entry name" value="Peptidase_M42"/>
</dbReference>
<keyword evidence="8" id="KW-1185">Reference proteome</keyword>
<name>A0ABS9MKT2_9FIRM</name>
<comment type="caution">
    <text evidence="7">The sequence shown here is derived from an EMBL/GenBank/DDBJ whole genome shotgun (WGS) entry which is preliminary data.</text>
</comment>
<evidence type="ECO:0000256" key="6">
    <source>
        <dbReference type="PIRNR" id="PIRNR001123"/>
    </source>
</evidence>
<comment type="similarity">
    <text evidence="1 6">Belongs to the peptidase M42 family.</text>
</comment>
<dbReference type="Proteomes" id="UP001298681">
    <property type="component" value="Unassembled WGS sequence"/>
</dbReference>
<dbReference type="SUPFAM" id="SSF53187">
    <property type="entry name" value="Zn-dependent exopeptidases"/>
    <property type="match status" value="1"/>
</dbReference>
<organism evidence="7 8">
    <name type="scientific">Anaeromassilibacillus senegalensis</name>
    <dbReference type="NCBI Taxonomy" id="1673717"/>
    <lineage>
        <taxon>Bacteria</taxon>
        <taxon>Bacillati</taxon>
        <taxon>Bacillota</taxon>
        <taxon>Clostridia</taxon>
        <taxon>Eubacteriales</taxon>
        <taxon>Acutalibacteraceae</taxon>
        <taxon>Anaeromassilibacillus</taxon>
    </lineage>
</organism>
<gene>
    <name evidence="7" type="ORF">L0P57_10855</name>
</gene>
<keyword evidence="4" id="KW-0479">Metal-binding</keyword>
<keyword evidence="2" id="KW-0031">Aminopeptidase</keyword>
<dbReference type="Pfam" id="PF05343">
    <property type="entry name" value="Peptidase_M42"/>
    <property type="match status" value="1"/>
</dbReference>
<evidence type="ECO:0000313" key="7">
    <source>
        <dbReference type="EMBL" id="MCG4611424.1"/>
    </source>
</evidence>
<dbReference type="SUPFAM" id="SSF101821">
    <property type="entry name" value="Aminopeptidase/glucanase lid domain"/>
    <property type="match status" value="1"/>
</dbReference>
<dbReference type="Gene3D" id="2.40.30.40">
    <property type="entry name" value="Peptidase M42, domain 2"/>
    <property type="match status" value="1"/>
</dbReference>
<proteinExistence type="inferred from homology"/>
<evidence type="ECO:0000256" key="4">
    <source>
        <dbReference type="ARBA" id="ARBA00022723"/>
    </source>
</evidence>
<keyword evidence="5" id="KW-0378">Hydrolase</keyword>
<dbReference type="PIRSF" id="PIRSF001123">
    <property type="entry name" value="PepA_GA"/>
    <property type="match status" value="1"/>
</dbReference>
<dbReference type="EMBL" id="JAKNHQ010000015">
    <property type="protein sequence ID" value="MCG4611424.1"/>
    <property type="molecule type" value="Genomic_DNA"/>
</dbReference>
<dbReference type="PANTHER" id="PTHR32481:SF5">
    <property type="entry name" value="ENDOGLUCANASE"/>
    <property type="match status" value="1"/>
</dbReference>
<dbReference type="InterPro" id="IPR023367">
    <property type="entry name" value="Peptidase_M42_dom2"/>
</dbReference>
<keyword evidence="3" id="KW-0645">Protease</keyword>
<protein>
    <submittedName>
        <fullName evidence="7">M42 family peptidase</fullName>
    </submittedName>
</protein>
<evidence type="ECO:0000256" key="2">
    <source>
        <dbReference type="ARBA" id="ARBA00022438"/>
    </source>
</evidence>
<dbReference type="RefSeq" id="WP_237967007.1">
    <property type="nucleotide sequence ID" value="NZ_JAKNHQ010000015.1"/>
</dbReference>
<accession>A0ABS9MKT2</accession>
<evidence type="ECO:0000313" key="8">
    <source>
        <dbReference type="Proteomes" id="UP001298681"/>
    </source>
</evidence>
<dbReference type="InterPro" id="IPR051464">
    <property type="entry name" value="Peptidase_M42_aminopept"/>
</dbReference>
<dbReference type="PANTHER" id="PTHR32481">
    <property type="entry name" value="AMINOPEPTIDASE"/>
    <property type="match status" value="1"/>
</dbReference>